<name>A0AAD4Y966_OVIAM</name>
<evidence type="ECO:0000313" key="2">
    <source>
        <dbReference type="EMBL" id="KAI4539349.1"/>
    </source>
</evidence>
<dbReference type="AlphaFoldDB" id="A0AAD4Y966"/>
<evidence type="ECO:0000256" key="1">
    <source>
        <dbReference type="SAM" id="MobiDB-lite"/>
    </source>
</evidence>
<sequence length="127" mass="13649">MARARSAGAAALSHGGPGPPKQGLVRRLGLSRSPAGCRGGFPSSLWLPGSRNVHLNEARLPHFCPEPSPRNPRFQGKLSCKQHTRRVTPRHSPNGYGHWAGGSREIAPNPSFVRYQPATNSDPGSKE</sequence>
<dbReference type="Proteomes" id="UP001214576">
    <property type="component" value="Unassembled WGS sequence"/>
</dbReference>
<proteinExistence type="predicted"/>
<feature type="compositionally biased region" description="Low complexity" evidence="1">
    <location>
        <begin position="1"/>
        <end position="14"/>
    </location>
</feature>
<accession>A0AAD4Y966</accession>
<protein>
    <submittedName>
        <fullName evidence="2">Uncharacterized protein</fullName>
    </submittedName>
</protein>
<feature type="region of interest" description="Disordered" evidence="1">
    <location>
        <begin position="1"/>
        <end position="26"/>
    </location>
</feature>
<evidence type="ECO:0000313" key="3">
    <source>
        <dbReference type="Proteomes" id="UP001214576"/>
    </source>
</evidence>
<organism evidence="2 3">
    <name type="scientific">Ovis ammon polii</name>
    <dbReference type="NCBI Taxonomy" id="230172"/>
    <lineage>
        <taxon>Eukaryota</taxon>
        <taxon>Metazoa</taxon>
        <taxon>Chordata</taxon>
        <taxon>Craniata</taxon>
        <taxon>Vertebrata</taxon>
        <taxon>Euteleostomi</taxon>
        <taxon>Mammalia</taxon>
        <taxon>Eutheria</taxon>
        <taxon>Laurasiatheria</taxon>
        <taxon>Artiodactyla</taxon>
        <taxon>Ruminantia</taxon>
        <taxon>Pecora</taxon>
        <taxon>Bovidae</taxon>
        <taxon>Caprinae</taxon>
        <taxon>Ovis</taxon>
    </lineage>
</organism>
<gene>
    <name evidence="2" type="ORF">MG293_010741</name>
</gene>
<comment type="caution">
    <text evidence="2">The sequence shown here is derived from an EMBL/GenBank/DDBJ whole genome shotgun (WGS) entry which is preliminary data.</text>
</comment>
<reference evidence="2" key="1">
    <citation type="submission" date="2022-03" db="EMBL/GenBank/DDBJ databases">
        <title>Genomic analyses of argali, domestic sheep and their hybrids provide insights into chromosomal evolution, heterosis and genetic basis of agronomic traits.</title>
        <authorList>
            <person name="Li M."/>
        </authorList>
    </citation>
    <scope>NUCLEOTIDE SEQUENCE</scope>
    <source>
        <strain evidence="2">CAU-MHL-2022a</strain>
        <tissue evidence="2">Skin</tissue>
    </source>
</reference>
<feature type="compositionally biased region" description="Polar residues" evidence="1">
    <location>
        <begin position="117"/>
        <end position="127"/>
    </location>
</feature>
<keyword evidence="3" id="KW-1185">Reference proteome</keyword>
<dbReference type="EMBL" id="JAKZEL010000011">
    <property type="protein sequence ID" value="KAI4539349.1"/>
    <property type="molecule type" value="Genomic_DNA"/>
</dbReference>
<feature type="region of interest" description="Disordered" evidence="1">
    <location>
        <begin position="82"/>
        <end position="127"/>
    </location>
</feature>